<accession>A0A168R8V2</accession>
<dbReference type="GO" id="GO:0004252">
    <property type="term" value="F:serine-type endopeptidase activity"/>
    <property type="evidence" value="ECO:0007669"/>
    <property type="project" value="InterPro"/>
</dbReference>
<evidence type="ECO:0000313" key="3">
    <source>
        <dbReference type="Proteomes" id="UP000076983"/>
    </source>
</evidence>
<dbReference type="InterPro" id="IPR000209">
    <property type="entry name" value="Peptidase_S8/S53_dom"/>
</dbReference>
<evidence type="ECO:0000259" key="1">
    <source>
        <dbReference type="Pfam" id="PF00082"/>
    </source>
</evidence>
<keyword evidence="3" id="KW-1185">Reference proteome</keyword>
<protein>
    <recommendedName>
        <fullName evidence="1">Peptidase S8/S53 domain-containing protein</fullName>
    </recommendedName>
</protein>
<feature type="domain" description="Peptidase S8/S53" evidence="1">
    <location>
        <begin position="431"/>
        <end position="556"/>
    </location>
</feature>
<reference evidence="2 3" key="1">
    <citation type="submission" date="2016-03" db="EMBL/GenBank/DDBJ databases">
        <title>Genome sequence of Mycoplasma gallinarum strain Mgn_IPT.</title>
        <authorList>
            <person name="Yacoub E."/>
            <person name="Sirand-Pugnet P."/>
            <person name="Barre A."/>
            <person name="Maurier F."/>
            <person name="Blanchard A."/>
            <person name="Ben Abdelmoumen B.M."/>
        </authorList>
    </citation>
    <scope>NUCLEOTIDE SEQUENCE [LARGE SCALE GENOMIC DNA]</scope>
    <source>
        <strain evidence="2 3">Mgn_IPT</strain>
    </source>
</reference>
<dbReference type="Pfam" id="PF00082">
    <property type="entry name" value="Peptidase_S8"/>
    <property type="match status" value="1"/>
</dbReference>
<dbReference type="SUPFAM" id="SSF52743">
    <property type="entry name" value="Subtilisin-like"/>
    <property type="match status" value="1"/>
</dbReference>
<dbReference type="RefSeq" id="WP_063626286.1">
    <property type="nucleotide sequence ID" value="NZ_LVLH01000042.1"/>
</dbReference>
<dbReference type="Proteomes" id="UP000076983">
    <property type="component" value="Unassembled WGS sequence"/>
</dbReference>
<dbReference type="Gene3D" id="3.40.50.200">
    <property type="entry name" value="Peptidase S8/S53 domain"/>
    <property type="match status" value="2"/>
</dbReference>
<evidence type="ECO:0000313" key="2">
    <source>
        <dbReference type="EMBL" id="OAB48726.1"/>
    </source>
</evidence>
<organism evidence="2 3">
    <name type="scientific">Mycoplasmopsis gallinarum</name>
    <dbReference type="NCBI Taxonomy" id="29557"/>
    <lineage>
        <taxon>Bacteria</taxon>
        <taxon>Bacillati</taxon>
        <taxon>Mycoplasmatota</taxon>
        <taxon>Mycoplasmoidales</taxon>
        <taxon>Metamycoplasmataceae</taxon>
        <taxon>Mycoplasmopsis</taxon>
    </lineage>
</organism>
<dbReference type="OrthoDB" id="399915at2"/>
<dbReference type="AlphaFoldDB" id="A0A168R8V2"/>
<dbReference type="EMBL" id="LVLH01000042">
    <property type="protein sequence ID" value="OAB48726.1"/>
    <property type="molecule type" value="Genomic_DNA"/>
</dbReference>
<comment type="caution">
    <text evidence="2">The sequence shown here is derived from an EMBL/GenBank/DDBJ whole genome shotgun (WGS) entry which is preliminary data.</text>
</comment>
<dbReference type="InterPro" id="IPR036852">
    <property type="entry name" value="Peptidase_S8/S53_dom_sf"/>
</dbReference>
<proteinExistence type="predicted"/>
<dbReference type="PATRIC" id="fig|29557.3.peg.513"/>
<gene>
    <name evidence="2" type="ORF">MGALLINA_05150</name>
</gene>
<name>A0A168R8V2_9BACT</name>
<dbReference type="GO" id="GO:0006508">
    <property type="term" value="P:proteolysis"/>
    <property type="evidence" value="ECO:0007669"/>
    <property type="project" value="InterPro"/>
</dbReference>
<sequence>MELKKIIPCVLPITCFSISLNTNKENIDLKDLMELKNNIEDLKNFYKPYYEFLGIEKYRNINKSPAPKIGIIDKYYVKESLFFNENTKSKLFFVTNDGMNLKSVPSRTNNNANIYNNEFNNQIKEGSFHSTQIANILSGNVGISPNSDIYSSIIDEKNSDNFKNLLDFFRKENVNIVNISLGYTNVFSRELNLIFDFFFSKKLETSYKEYLSKSTEQTYIEYLITKFAYDSIVKDWIELIQNIMPENENKIDSFLQIFKALKKLIVNEKNDRNRKLMFFFRYFFDSEGLNSSYEERINYLKKVFYSEYKLDFSFDIYKKFFDSLFIFIEMRVQKKIMQNEGIYNKTKEGYFNFLNESNYLYNEIAEIIDEYAKKYKMKIIISAENKEFDFFIFRLIKKYNRELMNLYKNLNKFINTELEYNEMDQNGPKFPSAKNAIFVGSIKNLKTKEPSIFSTQGSIHKDDFPFVSLPGELNLTEKDELDNIIIKSNPNLFSKYINKKYTNKYLKILFTDINGTSFSAPFLAGFLALSEIVNNKISNLSVPEIKNLLISATDNLSGDFYTVNYFSNLANDAEAQFLHNNNFLGITGAGIPNFENFITNSKLKTGIKEIDIVKNGLNSHLIDKKTKNQINMGKIQFSDKQIKEIEKKYKESDEDIFLFMFYNISETRPNKKIRFSISWNSLMNNDLFLKIYEINANNKKNLLNEFNDFNNLFDLYFGDIEKKEYTNLGRDRNLSHGINSVTEMVSLENAKMFEPFYLIIKNSKYKEYKQLKLEHLIKTLKNGIAFIYEI</sequence>